<dbReference type="SUPFAM" id="SSF49265">
    <property type="entry name" value="Fibronectin type III"/>
    <property type="match status" value="1"/>
</dbReference>
<dbReference type="Gene3D" id="2.60.40.10">
    <property type="entry name" value="Immunoglobulins"/>
    <property type="match status" value="1"/>
</dbReference>
<dbReference type="SMART" id="SM00060">
    <property type="entry name" value="FN3"/>
    <property type="match status" value="1"/>
</dbReference>
<protein>
    <recommendedName>
        <fullName evidence="4">Fibronectin type-III domain-containing protein</fullName>
    </recommendedName>
</protein>
<evidence type="ECO:0000256" key="1">
    <source>
        <dbReference type="SAM" id="MobiDB-lite"/>
    </source>
</evidence>
<dbReference type="PANTHER" id="PTHR21104:SF2">
    <property type="entry name" value="FIBRONECTIN TYPE-III DOMAIN-CONTAINING PROTEIN"/>
    <property type="match status" value="1"/>
</dbReference>
<dbReference type="PANTHER" id="PTHR21104">
    <property type="entry name" value="FIBRONECTIN TYPE III DOMAIN-CONTAINING PROTEIN"/>
    <property type="match status" value="1"/>
</dbReference>
<proteinExistence type="predicted"/>
<dbReference type="RefSeq" id="XP_032456024.1">
    <property type="nucleotide sequence ID" value="XM_032600133.1"/>
</dbReference>
<feature type="domain" description="Fibronectin type-III" evidence="4">
    <location>
        <begin position="25"/>
        <end position="119"/>
    </location>
</feature>
<dbReference type="AlphaFoldDB" id="A0A7M7QZ37"/>
<dbReference type="InterPro" id="IPR003961">
    <property type="entry name" value="FN3_dom"/>
</dbReference>
<accession>A0A7M7QZ37</accession>
<keyword evidence="3" id="KW-0732">Signal</keyword>
<dbReference type="CDD" id="cd00063">
    <property type="entry name" value="FN3"/>
    <property type="match status" value="1"/>
</dbReference>
<dbReference type="InterPro" id="IPR032073">
    <property type="entry name" value="FNDC5_C"/>
</dbReference>
<keyword evidence="2" id="KW-0812">Transmembrane</keyword>
<reference evidence="5" key="1">
    <citation type="submission" date="2021-01" db="UniProtKB">
        <authorList>
            <consortium name="EnsemblMetazoa"/>
        </authorList>
    </citation>
    <scope>IDENTIFICATION</scope>
</reference>
<keyword evidence="6" id="KW-1185">Reference proteome</keyword>
<dbReference type="SMR" id="A0A7M7QZ37"/>
<evidence type="ECO:0000313" key="6">
    <source>
        <dbReference type="Proteomes" id="UP000002358"/>
    </source>
</evidence>
<dbReference type="InterPro" id="IPR036116">
    <property type="entry name" value="FN3_sf"/>
</dbReference>
<feature type="transmembrane region" description="Helical" evidence="2">
    <location>
        <begin position="157"/>
        <end position="175"/>
    </location>
</feature>
<sequence length="452" mass="48874">MVLWATILILQGASLVGSSTGIPGVPENITVMFLNPTSVRVSWSTSQVEQVEKYDVTYKPTDARSHNSSYRVVAVVAGNSEAVTLSNLRADTQYQLVVTAVKSGKKLRSRPIVFRTLEPPRTSPQQDSAVTGGPLPPPPPSSAHQPQTYIQIRGVEVGIVVLVLIVWVGAIALFFNRWGKIRMLLPYQPDYKEQLKVPGTGVCASANAAYTHSSSQHACSQHLHWSNHHVDSVDSGGGGINWPKTTRPRVNSAIDVAGFLSQEFLRRHGSTSRLCRKVRSADNLPLASSNRQNSDPREDGSTDGDRETFLKSNQDDSEKSDDTDTRQNSLDNPKNEPSLIDSSSIQHQSSRDLTICGTASGSLGSSGGPVVSATAAILAGPIPQPMPSVAVSSQPQSSYAARRFAGWRAQAQAGREYARCPVRQPASVEESGVISVIYTQREYMCHSFNSIP</sequence>
<keyword evidence="2" id="KW-1133">Transmembrane helix</keyword>
<organism evidence="5 6">
    <name type="scientific">Nasonia vitripennis</name>
    <name type="common">Parasitic wasp</name>
    <dbReference type="NCBI Taxonomy" id="7425"/>
    <lineage>
        <taxon>Eukaryota</taxon>
        <taxon>Metazoa</taxon>
        <taxon>Ecdysozoa</taxon>
        <taxon>Arthropoda</taxon>
        <taxon>Hexapoda</taxon>
        <taxon>Insecta</taxon>
        <taxon>Pterygota</taxon>
        <taxon>Neoptera</taxon>
        <taxon>Endopterygota</taxon>
        <taxon>Hymenoptera</taxon>
        <taxon>Apocrita</taxon>
        <taxon>Proctotrupomorpha</taxon>
        <taxon>Chalcidoidea</taxon>
        <taxon>Pteromalidae</taxon>
        <taxon>Pteromalinae</taxon>
        <taxon>Nasonia</taxon>
    </lineage>
</organism>
<evidence type="ECO:0000259" key="4">
    <source>
        <dbReference type="PROSITE" id="PS50853"/>
    </source>
</evidence>
<dbReference type="GeneID" id="100679723"/>
<dbReference type="PROSITE" id="PS50853">
    <property type="entry name" value="FN3"/>
    <property type="match status" value="1"/>
</dbReference>
<evidence type="ECO:0000256" key="3">
    <source>
        <dbReference type="SAM" id="SignalP"/>
    </source>
</evidence>
<feature type="signal peptide" evidence="3">
    <location>
        <begin position="1"/>
        <end position="21"/>
    </location>
</feature>
<dbReference type="Pfam" id="PF16066">
    <property type="entry name" value="DUF4808"/>
    <property type="match status" value="1"/>
</dbReference>
<evidence type="ECO:0000313" key="5">
    <source>
        <dbReference type="EnsemblMetazoa" id="XP_032456024"/>
    </source>
</evidence>
<feature type="chain" id="PRO_5029530738" description="Fibronectin type-III domain-containing protein" evidence="3">
    <location>
        <begin position="22"/>
        <end position="452"/>
    </location>
</feature>
<dbReference type="Pfam" id="PF00041">
    <property type="entry name" value="fn3"/>
    <property type="match status" value="1"/>
</dbReference>
<feature type="compositionally biased region" description="Basic and acidic residues" evidence="1">
    <location>
        <begin position="294"/>
        <end position="325"/>
    </location>
</feature>
<dbReference type="EnsemblMetazoa" id="XM_032600133">
    <property type="protein sequence ID" value="XP_032456024"/>
    <property type="gene ID" value="LOC100679723"/>
</dbReference>
<evidence type="ECO:0000256" key="2">
    <source>
        <dbReference type="SAM" id="Phobius"/>
    </source>
</evidence>
<feature type="region of interest" description="Disordered" evidence="1">
    <location>
        <begin position="283"/>
        <end position="347"/>
    </location>
</feature>
<dbReference type="Proteomes" id="UP000002358">
    <property type="component" value="Chromosome 5"/>
</dbReference>
<dbReference type="InterPro" id="IPR013783">
    <property type="entry name" value="Ig-like_fold"/>
</dbReference>
<keyword evidence="2" id="KW-0472">Membrane</keyword>
<name>A0A7M7QZ37_NASVI</name>
<feature type="region of interest" description="Disordered" evidence="1">
    <location>
        <begin position="115"/>
        <end position="145"/>
    </location>
</feature>